<keyword evidence="5" id="KW-1185">Reference proteome</keyword>
<gene>
    <name evidence="4" type="ORF">THSYN_24190</name>
</gene>
<evidence type="ECO:0000313" key="4">
    <source>
        <dbReference type="EMBL" id="AUB84912.1"/>
    </source>
</evidence>
<dbReference type="EMBL" id="CP020370">
    <property type="protein sequence ID" value="AUB84912.1"/>
    <property type="molecule type" value="Genomic_DNA"/>
</dbReference>
<dbReference type="PANTHER" id="PTHR33619">
    <property type="entry name" value="POLYSACCHARIDE EXPORT PROTEIN GFCE-RELATED"/>
    <property type="match status" value="1"/>
</dbReference>
<feature type="domain" description="Polysaccharide export protein N-terminal" evidence="2">
    <location>
        <begin position="21"/>
        <end position="93"/>
    </location>
</feature>
<dbReference type="Gene3D" id="3.10.560.10">
    <property type="entry name" value="Outer membrane lipoprotein wza domain like"/>
    <property type="match status" value="1"/>
</dbReference>
<dbReference type="GO" id="GO:0015159">
    <property type="term" value="F:polysaccharide transmembrane transporter activity"/>
    <property type="evidence" value="ECO:0007669"/>
    <property type="project" value="InterPro"/>
</dbReference>
<dbReference type="Gene3D" id="3.30.1950.10">
    <property type="entry name" value="wza like domain"/>
    <property type="match status" value="1"/>
</dbReference>
<dbReference type="Proteomes" id="UP000232638">
    <property type="component" value="Chromosome"/>
</dbReference>
<dbReference type="InterPro" id="IPR019554">
    <property type="entry name" value="Soluble_ligand-bd"/>
</dbReference>
<dbReference type="OrthoDB" id="9808421at2"/>
<name>A0A2K8UHB7_9GAMM</name>
<dbReference type="InterPro" id="IPR049712">
    <property type="entry name" value="Poly_export"/>
</dbReference>
<keyword evidence="1" id="KW-0732">Signal</keyword>
<reference evidence="4 5" key="1">
    <citation type="submission" date="2017-03" db="EMBL/GenBank/DDBJ databases">
        <title>Complete genome sequence of Candidatus 'Thiodictyon syntrophicum' sp. nov. strain Cad16T, a photolithoautotroph purple sulfur bacterium isolated from an alpine meromictic lake.</title>
        <authorList>
            <person name="Luedin S.M."/>
            <person name="Pothier J.F."/>
            <person name="Danza F."/>
            <person name="Storelli N."/>
            <person name="Wittwer M."/>
            <person name="Tonolla M."/>
        </authorList>
    </citation>
    <scope>NUCLEOTIDE SEQUENCE [LARGE SCALE GENOMIC DNA]</scope>
    <source>
        <strain evidence="4 5">Cad16T</strain>
    </source>
</reference>
<organism evidence="4 5">
    <name type="scientific">Candidatus Thiodictyon syntrophicum</name>
    <dbReference type="NCBI Taxonomy" id="1166950"/>
    <lineage>
        <taxon>Bacteria</taxon>
        <taxon>Pseudomonadati</taxon>
        <taxon>Pseudomonadota</taxon>
        <taxon>Gammaproteobacteria</taxon>
        <taxon>Chromatiales</taxon>
        <taxon>Chromatiaceae</taxon>
        <taxon>Thiodictyon</taxon>
    </lineage>
</organism>
<evidence type="ECO:0000259" key="3">
    <source>
        <dbReference type="Pfam" id="PF10531"/>
    </source>
</evidence>
<dbReference type="KEGG" id="tsy:THSYN_24190"/>
<evidence type="ECO:0000313" key="5">
    <source>
        <dbReference type="Proteomes" id="UP000232638"/>
    </source>
</evidence>
<feature type="domain" description="Soluble ligand binding" evidence="3">
    <location>
        <begin position="99"/>
        <end position="142"/>
    </location>
</feature>
<protein>
    <submittedName>
        <fullName evidence="4">Capsular biosynthesis protein</fullName>
    </submittedName>
</protein>
<dbReference type="Pfam" id="PF02563">
    <property type="entry name" value="Poly_export"/>
    <property type="match status" value="1"/>
</dbReference>
<sequence length="171" mass="18278">MIGACLILLFSGLATGGDDLQSYRLSAGDKVRIAVFGEDDLTVTGQVSARGTISYPLLGELKVTGLTPGELEQLVTGRLRGPYLVDPRVSVSIEAYREFFVMGQVNRPGSFPYLPGLTVRKAISVAGGYTERASRSKVFVVSEGAAKQERKVGQDDSIGPGDTVIVKESFF</sequence>
<dbReference type="InterPro" id="IPR003715">
    <property type="entry name" value="Poly_export_N"/>
</dbReference>
<dbReference type="AlphaFoldDB" id="A0A2K8UHB7"/>
<dbReference type="PANTHER" id="PTHR33619:SF3">
    <property type="entry name" value="POLYSACCHARIDE EXPORT PROTEIN GFCE-RELATED"/>
    <property type="match status" value="1"/>
</dbReference>
<evidence type="ECO:0000259" key="2">
    <source>
        <dbReference type="Pfam" id="PF02563"/>
    </source>
</evidence>
<proteinExistence type="predicted"/>
<dbReference type="Pfam" id="PF10531">
    <property type="entry name" value="SLBB"/>
    <property type="match status" value="1"/>
</dbReference>
<evidence type="ECO:0000256" key="1">
    <source>
        <dbReference type="ARBA" id="ARBA00022729"/>
    </source>
</evidence>
<accession>A0A2K8UHB7</accession>